<evidence type="ECO:0000256" key="5">
    <source>
        <dbReference type="ARBA" id="ARBA00012425"/>
    </source>
</evidence>
<comment type="catalytic activity">
    <reaction evidence="21">
        <text>L-threonyl-[protein] + ATP = O-phospho-L-threonyl-[protein] + ADP + H(+)</text>
        <dbReference type="Rhea" id="RHEA:46608"/>
        <dbReference type="Rhea" id="RHEA-COMP:11060"/>
        <dbReference type="Rhea" id="RHEA-COMP:11605"/>
        <dbReference type="ChEBI" id="CHEBI:15378"/>
        <dbReference type="ChEBI" id="CHEBI:30013"/>
        <dbReference type="ChEBI" id="CHEBI:30616"/>
        <dbReference type="ChEBI" id="CHEBI:61977"/>
        <dbReference type="ChEBI" id="CHEBI:456216"/>
        <dbReference type="EC" id="2.7.11.22"/>
    </reaction>
</comment>
<evidence type="ECO:0000256" key="13">
    <source>
        <dbReference type="ARBA" id="ARBA00022777"/>
    </source>
</evidence>
<accession>A0A976M877</accession>
<dbReference type="InterPro" id="IPR050108">
    <property type="entry name" value="CDK"/>
</dbReference>
<dbReference type="EC" id="2.7.11.23" evidence="4"/>
<keyword evidence="10" id="KW-0479">Metal-binding</keyword>
<dbReference type="InterPro" id="IPR017441">
    <property type="entry name" value="Protein_kinase_ATP_BS"/>
</dbReference>
<comment type="similarity">
    <text evidence="3">Belongs to the protein kinase superfamily. CMGC Ser/Thr protein kinase family. CDC2/CDKX subfamily.</text>
</comment>
<keyword evidence="9" id="KW-0808">Transferase</keyword>
<dbReference type="GO" id="GO:0051301">
    <property type="term" value="P:cell division"/>
    <property type="evidence" value="ECO:0007669"/>
    <property type="project" value="UniProtKB-KW"/>
</dbReference>
<evidence type="ECO:0000256" key="8">
    <source>
        <dbReference type="ARBA" id="ARBA00022618"/>
    </source>
</evidence>
<dbReference type="InterPro" id="IPR008271">
    <property type="entry name" value="Ser/Thr_kinase_AS"/>
</dbReference>
<evidence type="ECO:0000256" key="3">
    <source>
        <dbReference type="ARBA" id="ARBA00006485"/>
    </source>
</evidence>
<evidence type="ECO:0000256" key="11">
    <source>
        <dbReference type="ARBA" id="ARBA00022741"/>
    </source>
</evidence>
<evidence type="ECO:0000256" key="19">
    <source>
        <dbReference type="ARBA" id="ARBA00041902"/>
    </source>
</evidence>
<evidence type="ECO:0000256" key="24">
    <source>
        <dbReference type="PROSITE-ProRule" id="PRU10141"/>
    </source>
</evidence>
<evidence type="ECO:0000256" key="12">
    <source>
        <dbReference type="ARBA" id="ARBA00022776"/>
    </source>
</evidence>
<dbReference type="GO" id="GO:0046872">
    <property type="term" value="F:metal ion binding"/>
    <property type="evidence" value="ECO:0007669"/>
    <property type="project" value="UniProtKB-KW"/>
</dbReference>
<evidence type="ECO:0000256" key="23">
    <source>
        <dbReference type="ARBA" id="ARBA00049280"/>
    </source>
</evidence>
<dbReference type="EC" id="2.7.11.22" evidence="5"/>
<feature type="binding site" evidence="24">
    <location>
        <position position="116"/>
    </location>
    <ligand>
        <name>ATP</name>
        <dbReference type="ChEBI" id="CHEBI:30616"/>
    </ligand>
</feature>
<dbReference type="FunFam" id="1.10.510.10:FF:000624">
    <property type="entry name" value="Mitogen-activated protein kinase"/>
    <property type="match status" value="1"/>
</dbReference>
<dbReference type="PANTHER" id="PTHR24056">
    <property type="entry name" value="CELL DIVISION PROTEIN KINASE"/>
    <property type="match status" value="1"/>
</dbReference>
<evidence type="ECO:0000313" key="26">
    <source>
        <dbReference type="EMBL" id="UKJ90296.2"/>
    </source>
</evidence>
<dbReference type="Gene3D" id="1.10.510.10">
    <property type="entry name" value="Transferase(Phosphotransferase) domain 1"/>
    <property type="match status" value="2"/>
</dbReference>
<dbReference type="SUPFAM" id="SSF56112">
    <property type="entry name" value="Protein kinase-like (PK-like)"/>
    <property type="match status" value="1"/>
</dbReference>
<feature type="domain" description="Protein kinase" evidence="25">
    <location>
        <begin position="86"/>
        <end position="463"/>
    </location>
</feature>
<evidence type="ECO:0000256" key="16">
    <source>
        <dbReference type="ARBA" id="ARBA00023306"/>
    </source>
</evidence>
<dbReference type="Proteomes" id="UP000244803">
    <property type="component" value="Chromosome 2"/>
</dbReference>
<dbReference type="GO" id="GO:0005634">
    <property type="term" value="C:nucleus"/>
    <property type="evidence" value="ECO:0007669"/>
    <property type="project" value="TreeGrafter"/>
</dbReference>
<dbReference type="PROSITE" id="PS50011">
    <property type="entry name" value="PROTEIN_KINASE_DOM"/>
    <property type="match status" value="1"/>
</dbReference>
<dbReference type="GO" id="GO:0008353">
    <property type="term" value="F:RNA polymerase II CTD heptapeptide repeat kinase activity"/>
    <property type="evidence" value="ECO:0007669"/>
    <property type="project" value="UniProtKB-EC"/>
</dbReference>
<name>A0A976M877_THEOR</name>
<dbReference type="InterPro" id="IPR011009">
    <property type="entry name" value="Kinase-like_dom_sf"/>
</dbReference>
<evidence type="ECO:0000256" key="17">
    <source>
        <dbReference type="ARBA" id="ARBA00038543"/>
    </source>
</evidence>
<proteinExistence type="inferred from homology"/>
<dbReference type="GO" id="GO:0004693">
    <property type="term" value="F:cyclin-dependent protein serine/threonine kinase activity"/>
    <property type="evidence" value="ECO:0007669"/>
    <property type="project" value="UniProtKB-EC"/>
</dbReference>
<dbReference type="GO" id="GO:0005737">
    <property type="term" value="C:cytoplasm"/>
    <property type="evidence" value="ECO:0007669"/>
    <property type="project" value="UniProtKB-SubCell"/>
</dbReference>
<dbReference type="SMART" id="SM00220">
    <property type="entry name" value="S_TKc"/>
    <property type="match status" value="1"/>
</dbReference>
<evidence type="ECO:0000259" key="25">
    <source>
        <dbReference type="PROSITE" id="PS50011"/>
    </source>
</evidence>
<comment type="catalytic activity">
    <reaction evidence="23">
        <text>[DNA-directed RNA polymerase] + ATP = phospho-[DNA-directed RNA polymerase] + ADP + H(+)</text>
        <dbReference type="Rhea" id="RHEA:10216"/>
        <dbReference type="Rhea" id="RHEA-COMP:11321"/>
        <dbReference type="Rhea" id="RHEA-COMP:11322"/>
        <dbReference type="ChEBI" id="CHEBI:15378"/>
        <dbReference type="ChEBI" id="CHEBI:30616"/>
        <dbReference type="ChEBI" id="CHEBI:43176"/>
        <dbReference type="ChEBI" id="CHEBI:68546"/>
        <dbReference type="ChEBI" id="CHEBI:456216"/>
        <dbReference type="EC" id="2.7.11.23"/>
    </reaction>
</comment>
<evidence type="ECO:0000256" key="18">
    <source>
        <dbReference type="ARBA" id="ARBA00039612"/>
    </source>
</evidence>
<comment type="catalytic activity">
    <reaction evidence="22">
        <text>L-seryl-[protein] + ATP = O-phospho-L-seryl-[protein] + ADP + H(+)</text>
        <dbReference type="Rhea" id="RHEA:17989"/>
        <dbReference type="Rhea" id="RHEA-COMP:9863"/>
        <dbReference type="Rhea" id="RHEA-COMP:11604"/>
        <dbReference type="ChEBI" id="CHEBI:15378"/>
        <dbReference type="ChEBI" id="CHEBI:29999"/>
        <dbReference type="ChEBI" id="CHEBI:30616"/>
        <dbReference type="ChEBI" id="CHEBI:83421"/>
        <dbReference type="ChEBI" id="CHEBI:456216"/>
        <dbReference type="EC" id="2.7.11.22"/>
    </reaction>
</comment>
<dbReference type="GO" id="GO:0005524">
    <property type="term" value="F:ATP binding"/>
    <property type="evidence" value="ECO:0007669"/>
    <property type="project" value="UniProtKB-UniRule"/>
</dbReference>
<sequence length="528" mass="60360">MGFSCSMDKKAANNILVSAQNLALDNPLINENSFSPPKDFDTNVFSDTHDGSSSKFDDSSTSFNYYDPKWIRSGGGYKPTNITEALKFVKLLGKGVYGDVHLCHPKSDPSKLFAVKRVRQAHFPVDSIFGLEQNTIKELHALRSLKRPHLNIVRLYDYCSAIETTNNHSETCIVFYLIFELCDMDLSQFVKENSEAYKPHHMDLIQCALNHANSDDCKMYDLLTYSQNVYINDKLNNKTNIKDKIPLPALDEDLAKVIMYQLLQGLSYLHSNRIIHRDIKPQNILLKKTKDDNDSFTTAKSPSRWQVKIADLGLSTIVPPRYVANMTEEVVTLLYRPPELLLGDCKYTTAVDIWSTAVTVAECLIGKPVFRGRTEFSVLMRIICTIGCSPISEVDKLSEKLKHLSTSIPHIQRDPYDSLRKIFTDHFGRPLISEPGLDLMVKMLKFLPEERITAKEALEHPWFRGIKKLLKPSVVKKYKKLKCVFPRGYNDIMPLAYLGNVEKFKKALKKRKIMHRIAFDSYVTQFMV</sequence>
<keyword evidence="14 24" id="KW-0067">ATP-binding</keyword>
<keyword evidence="11 24" id="KW-0547">Nucleotide-binding</keyword>
<keyword evidence="7" id="KW-0597">Phosphoprotein</keyword>
<keyword evidence="6" id="KW-0723">Serine/threonine-protein kinase</keyword>
<comment type="cofactor">
    <cofactor evidence="1">
        <name>Mg(2+)</name>
        <dbReference type="ChEBI" id="CHEBI:18420"/>
    </cofactor>
</comment>
<evidence type="ECO:0000256" key="21">
    <source>
        <dbReference type="ARBA" id="ARBA00047811"/>
    </source>
</evidence>
<evidence type="ECO:0000256" key="9">
    <source>
        <dbReference type="ARBA" id="ARBA00022679"/>
    </source>
</evidence>
<evidence type="ECO:0000256" key="15">
    <source>
        <dbReference type="ARBA" id="ARBA00022842"/>
    </source>
</evidence>
<keyword evidence="15" id="KW-0460">Magnesium</keyword>
<evidence type="ECO:0000256" key="7">
    <source>
        <dbReference type="ARBA" id="ARBA00022553"/>
    </source>
</evidence>
<dbReference type="PANTHER" id="PTHR24056:SF46">
    <property type="entry name" value="CYCLIN-DEPENDENT KINASE 5"/>
    <property type="match status" value="1"/>
</dbReference>
<dbReference type="PROSITE" id="PS00108">
    <property type="entry name" value="PROTEIN_KINASE_ST"/>
    <property type="match status" value="1"/>
</dbReference>
<dbReference type="InterPro" id="IPR000719">
    <property type="entry name" value="Prot_kinase_dom"/>
</dbReference>
<evidence type="ECO:0000256" key="14">
    <source>
        <dbReference type="ARBA" id="ARBA00022840"/>
    </source>
</evidence>
<dbReference type="EMBL" id="CP056068">
    <property type="protein sequence ID" value="UKJ90296.2"/>
    <property type="molecule type" value="Genomic_DNA"/>
</dbReference>
<dbReference type="PROSITE" id="PS00107">
    <property type="entry name" value="PROTEIN_KINASE_ATP"/>
    <property type="match status" value="1"/>
</dbReference>
<evidence type="ECO:0000256" key="10">
    <source>
        <dbReference type="ARBA" id="ARBA00022723"/>
    </source>
</evidence>
<evidence type="ECO:0000313" key="27">
    <source>
        <dbReference type="Proteomes" id="UP000244803"/>
    </source>
</evidence>
<comment type="subcellular location">
    <subcellularLocation>
        <location evidence="2">Cytoplasm</location>
    </subcellularLocation>
</comment>
<dbReference type="AlphaFoldDB" id="A0A976M877"/>
<gene>
    <name evidence="26" type="ORF">MACJ_001228</name>
</gene>
<evidence type="ECO:0000256" key="4">
    <source>
        <dbReference type="ARBA" id="ARBA00012409"/>
    </source>
</evidence>
<keyword evidence="12" id="KW-0498">Mitosis</keyword>
<evidence type="ECO:0000256" key="6">
    <source>
        <dbReference type="ARBA" id="ARBA00022527"/>
    </source>
</evidence>
<organism evidence="26 27">
    <name type="scientific">Theileria orientalis</name>
    <dbReference type="NCBI Taxonomy" id="68886"/>
    <lineage>
        <taxon>Eukaryota</taxon>
        <taxon>Sar</taxon>
        <taxon>Alveolata</taxon>
        <taxon>Apicomplexa</taxon>
        <taxon>Aconoidasida</taxon>
        <taxon>Piroplasmida</taxon>
        <taxon>Theileriidae</taxon>
        <taxon>Theileria</taxon>
    </lineage>
</organism>
<evidence type="ECO:0000256" key="20">
    <source>
        <dbReference type="ARBA" id="ARBA00042858"/>
    </source>
</evidence>
<keyword evidence="13 26" id="KW-0418">Kinase</keyword>
<evidence type="ECO:0000256" key="1">
    <source>
        <dbReference type="ARBA" id="ARBA00001946"/>
    </source>
</evidence>
<comment type="subunit">
    <text evidence="17">May form a complex composed of at least the catalytic subunit CRK2 and a cyclin.</text>
</comment>
<evidence type="ECO:0000256" key="2">
    <source>
        <dbReference type="ARBA" id="ARBA00004496"/>
    </source>
</evidence>
<dbReference type="Pfam" id="PF00069">
    <property type="entry name" value="Pkinase"/>
    <property type="match status" value="2"/>
</dbReference>
<dbReference type="OrthoDB" id="359787at2759"/>
<protein>
    <recommendedName>
        <fullName evidence="18">Cyclin-dependent kinase 2 homolog</fullName>
        <ecNumber evidence="5">2.7.11.22</ecNumber>
        <ecNumber evidence="4">2.7.11.23</ecNumber>
    </recommendedName>
    <alternativeName>
        <fullName evidence="19">Cell division control protein 2 homolog</fullName>
    </alternativeName>
    <alternativeName>
        <fullName evidence="20">cdc2-related kinase 2</fullName>
    </alternativeName>
</protein>
<evidence type="ECO:0000256" key="22">
    <source>
        <dbReference type="ARBA" id="ARBA00048367"/>
    </source>
</evidence>
<reference evidence="26" key="1">
    <citation type="submission" date="2022-07" db="EMBL/GenBank/DDBJ databases">
        <title>Evaluation of T. orientalis genome assembly methods using nanopore sequencing and analysis of variation between genomes.</title>
        <authorList>
            <person name="Yam J."/>
            <person name="Micallef M.L."/>
            <person name="Liu M."/>
            <person name="Djordjevic S.P."/>
            <person name="Bogema D.R."/>
            <person name="Jenkins C."/>
        </authorList>
    </citation>
    <scope>NUCLEOTIDE SEQUENCE</scope>
    <source>
        <strain evidence="26">Fish Creek</strain>
    </source>
</reference>
<keyword evidence="16" id="KW-0131">Cell cycle</keyword>
<keyword evidence="8" id="KW-0132">Cell division</keyword>